<sequence length="480" mass="54782">MIGKDEIIRVADATGLRPAVVEKDYVLGWLLAAVHENAAFSDSWVFKGGTCLKKCYFETYRFSEDLDFTLTEEKHIDEEFLKEQFSFIADWLYEASGIEIPKDRFVFDIYENPRGHRSCEGRVYYQSYFSSGKRSIPKVKLDLTADEVLVMPPSRQKVVHTYSDTPQDGIYINCYSYPEVFGEKVRALGERGRPRDLYDVINLFRNDHLPSAAVIQDILVQKCNYKDISPPALRDIESYHDALARNWEPMLAHQLPSLPSLEVYWDALPEFFDWLEGNETKDKTALGAVTREGNVYRPAYGQLNLRALSGNSLEIIRFAAGNRLCVDLDYTDNSGNRSSRVIEPYSLRQAQNGNILLYAVRAEDGQIRAYKINQINDASVVNRVFIPRYQIELTPTGSIPPIRQSTGSMDSLGIPKRSSRPSRKKYTSSGFSSGPTYVYRCPMCDKTFKRKKQNSKLNPHKTKDGWPCSGRTGSYEDTIY</sequence>
<protein>
    <recommendedName>
        <fullName evidence="2">WYL domain-containing protein</fullName>
    </recommendedName>
</protein>
<dbReference type="Gene3D" id="3.10.450.620">
    <property type="entry name" value="JHP933, nucleotidyltransferase-like core domain"/>
    <property type="match status" value="1"/>
</dbReference>
<dbReference type="InterPro" id="IPR014942">
    <property type="entry name" value="AbiEii"/>
</dbReference>
<dbReference type="InterPro" id="IPR026881">
    <property type="entry name" value="WYL_dom"/>
</dbReference>
<evidence type="ECO:0000259" key="2">
    <source>
        <dbReference type="Pfam" id="PF13280"/>
    </source>
</evidence>
<proteinExistence type="predicted"/>
<evidence type="ECO:0000313" key="3">
    <source>
        <dbReference type="EMBL" id="VAX32542.1"/>
    </source>
</evidence>
<dbReference type="AlphaFoldDB" id="A0A3B1CVV9"/>
<dbReference type="Pfam" id="PF08843">
    <property type="entry name" value="AbiEii"/>
    <property type="match status" value="1"/>
</dbReference>
<dbReference type="PROSITE" id="PS52050">
    <property type="entry name" value="WYL"/>
    <property type="match status" value="1"/>
</dbReference>
<evidence type="ECO:0000256" key="1">
    <source>
        <dbReference type="SAM" id="MobiDB-lite"/>
    </source>
</evidence>
<feature type="region of interest" description="Disordered" evidence="1">
    <location>
        <begin position="400"/>
        <end position="431"/>
    </location>
</feature>
<gene>
    <name evidence="3" type="ORF">MNBD_NITROSPIRAE01-2174</name>
</gene>
<reference evidence="3" key="1">
    <citation type="submission" date="2018-06" db="EMBL/GenBank/DDBJ databases">
        <authorList>
            <person name="Zhirakovskaya E."/>
        </authorList>
    </citation>
    <scope>NUCLEOTIDE SEQUENCE</scope>
</reference>
<feature type="compositionally biased region" description="Polar residues" evidence="1">
    <location>
        <begin position="400"/>
        <end position="409"/>
    </location>
</feature>
<accession>A0A3B1CVV9</accession>
<organism evidence="3">
    <name type="scientific">hydrothermal vent metagenome</name>
    <dbReference type="NCBI Taxonomy" id="652676"/>
    <lineage>
        <taxon>unclassified sequences</taxon>
        <taxon>metagenomes</taxon>
        <taxon>ecological metagenomes</taxon>
    </lineage>
</organism>
<dbReference type="Pfam" id="PF13280">
    <property type="entry name" value="WYL"/>
    <property type="match status" value="1"/>
</dbReference>
<feature type="domain" description="WYL" evidence="2">
    <location>
        <begin position="313"/>
        <end position="379"/>
    </location>
</feature>
<dbReference type="EMBL" id="UOGF01000091">
    <property type="protein sequence ID" value="VAX32542.1"/>
    <property type="molecule type" value="Genomic_DNA"/>
</dbReference>
<feature type="compositionally biased region" description="Basic residues" evidence="1">
    <location>
        <begin position="417"/>
        <end position="426"/>
    </location>
</feature>
<name>A0A3B1CVV9_9ZZZZ</name>